<reference evidence="2 3" key="1">
    <citation type="submission" date="2017-09" db="EMBL/GenBank/DDBJ databases">
        <title>Depth-based differentiation of microbial function through sediment-hosted aquifers and enrichment of novel symbionts in the deep terrestrial subsurface.</title>
        <authorList>
            <person name="Probst A.J."/>
            <person name="Ladd B."/>
            <person name="Jarett J.K."/>
            <person name="Geller-Mcgrath D.E."/>
            <person name="Sieber C.M."/>
            <person name="Emerson J.B."/>
            <person name="Anantharaman K."/>
            <person name="Thomas B.C."/>
            <person name="Malmstrom R."/>
            <person name="Stieglmeier M."/>
            <person name="Klingl A."/>
            <person name="Woyke T."/>
            <person name="Ryan C.M."/>
            <person name="Banfield J.F."/>
        </authorList>
    </citation>
    <scope>NUCLEOTIDE SEQUENCE [LARGE SCALE GENOMIC DNA]</scope>
    <source>
        <strain evidence="2">CG12_big_fil_rev_8_21_14_0_65_43_15</strain>
    </source>
</reference>
<comment type="caution">
    <text evidence="2">The sequence shown here is derived from an EMBL/GenBank/DDBJ whole genome shotgun (WGS) entry which is preliminary data.</text>
</comment>
<evidence type="ECO:0000313" key="2">
    <source>
        <dbReference type="EMBL" id="PIW67027.1"/>
    </source>
</evidence>
<dbReference type="AlphaFoldDB" id="A0A2J0LT73"/>
<dbReference type="InterPro" id="IPR045865">
    <property type="entry name" value="ACT-like_dom_sf"/>
</dbReference>
<dbReference type="EMBL" id="PFGP01000005">
    <property type="protein sequence ID" value="PIW67027.1"/>
    <property type="molecule type" value="Genomic_DNA"/>
</dbReference>
<proteinExistence type="predicted"/>
<organism evidence="2 3">
    <name type="scientific">Candidatus Taenaricola geysiri</name>
    <dbReference type="NCBI Taxonomy" id="1974752"/>
    <lineage>
        <taxon>Bacteria</taxon>
        <taxon>Pseudomonadati</taxon>
        <taxon>Candidatus Omnitrophota</taxon>
        <taxon>Candidatus Taenaricola</taxon>
    </lineage>
</organism>
<name>A0A2J0LT73_9BACT</name>
<gene>
    <name evidence="2" type="ORF">COW11_00220</name>
</gene>
<dbReference type="Proteomes" id="UP000231267">
    <property type="component" value="Unassembled WGS sequence"/>
</dbReference>
<protein>
    <submittedName>
        <fullName evidence="2">Ferredoxin</fullName>
    </submittedName>
</protein>
<dbReference type="Gene3D" id="3.30.70.260">
    <property type="match status" value="1"/>
</dbReference>
<sequence>MAKKMAHLIFPQKLIKKPVIFTMAKKYNVIPNIRRANVTETVGEVTLELSGTKENLEKARKYLERAGVKVEPVVGDIVE</sequence>
<dbReference type="InterPro" id="IPR018449">
    <property type="entry name" value="NIL_domain"/>
</dbReference>
<dbReference type="SMART" id="SM00930">
    <property type="entry name" value="NIL"/>
    <property type="match status" value="1"/>
</dbReference>
<accession>A0A2J0LT73</accession>
<evidence type="ECO:0000259" key="1">
    <source>
        <dbReference type="SMART" id="SM00930"/>
    </source>
</evidence>
<dbReference type="Pfam" id="PF09383">
    <property type="entry name" value="NIL"/>
    <property type="match status" value="1"/>
</dbReference>
<evidence type="ECO:0000313" key="3">
    <source>
        <dbReference type="Proteomes" id="UP000231267"/>
    </source>
</evidence>
<dbReference type="SUPFAM" id="SSF55021">
    <property type="entry name" value="ACT-like"/>
    <property type="match status" value="1"/>
</dbReference>
<feature type="domain" description="NIL" evidence="1">
    <location>
        <begin position="2"/>
        <end position="73"/>
    </location>
</feature>